<evidence type="ECO:0000313" key="1">
    <source>
        <dbReference type="EMBL" id="JAH22783.1"/>
    </source>
</evidence>
<dbReference type="AlphaFoldDB" id="A0A0E9R389"/>
<sequence>MVGNLRWNFYFTKLRTWQILHGIKITDDLRRHLQVTPGIVLPGDPM</sequence>
<reference evidence="1" key="2">
    <citation type="journal article" date="2015" name="Fish Shellfish Immunol.">
        <title>Early steps in the European eel (Anguilla anguilla)-Vibrio vulnificus interaction in the gills: Role of the RtxA13 toxin.</title>
        <authorList>
            <person name="Callol A."/>
            <person name="Pajuelo D."/>
            <person name="Ebbesson L."/>
            <person name="Teles M."/>
            <person name="MacKenzie S."/>
            <person name="Amaro C."/>
        </authorList>
    </citation>
    <scope>NUCLEOTIDE SEQUENCE</scope>
</reference>
<proteinExistence type="predicted"/>
<protein>
    <submittedName>
        <fullName evidence="1">Uncharacterized protein</fullName>
    </submittedName>
</protein>
<organism evidence="1">
    <name type="scientific">Anguilla anguilla</name>
    <name type="common">European freshwater eel</name>
    <name type="synonym">Muraena anguilla</name>
    <dbReference type="NCBI Taxonomy" id="7936"/>
    <lineage>
        <taxon>Eukaryota</taxon>
        <taxon>Metazoa</taxon>
        <taxon>Chordata</taxon>
        <taxon>Craniata</taxon>
        <taxon>Vertebrata</taxon>
        <taxon>Euteleostomi</taxon>
        <taxon>Actinopterygii</taxon>
        <taxon>Neopterygii</taxon>
        <taxon>Teleostei</taxon>
        <taxon>Anguilliformes</taxon>
        <taxon>Anguillidae</taxon>
        <taxon>Anguilla</taxon>
    </lineage>
</organism>
<reference evidence="1" key="1">
    <citation type="submission" date="2014-11" db="EMBL/GenBank/DDBJ databases">
        <authorList>
            <person name="Amaro Gonzalez C."/>
        </authorList>
    </citation>
    <scope>NUCLEOTIDE SEQUENCE</scope>
</reference>
<accession>A0A0E9R389</accession>
<name>A0A0E9R389_ANGAN</name>
<dbReference type="EMBL" id="GBXM01085794">
    <property type="protein sequence ID" value="JAH22783.1"/>
    <property type="molecule type" value="Transcribed_RNA"/>
</dbReference>